<name>A0A0C9YX44_9AGAM</name>
<evidence type="ECO:0000313" key="3">
    <source>
        <dbReference type="Proteomes" id="UP000054018"/>
    </source>
</evidence>
<dbReference type="Proteomes" id="UP000054018">
    <property type="component" value="Unassembled WGS sequence"/>
</dbReference>
<dbReference type="EMBL" id="KN833688">
    <property type="protein sequence ID" value="KIK29685.1"/>
    <property type="molecule type" value="Genomic_DNA"/>
</dbReference>
<feature type="region of interest" description="Disordered" evidence="1">
    <location>
        <begin position="36"/>
        <end position="57"/>
    </location>
</feature>
<evidence type="ECO:0000313" key="2">
    <source>
        <dbReference type="EMBL" id="KIK29685.1"/>
    </source>
</evidence>
<gene>
    <name evidence="2" type="ORF">PISMIDRAFT_671623</name>
</gene>
<evidence type="ECO:0000256" key="1">
    <source>
        <dbReference type="SAM" id="MobiDB-lite"/>
    </source>
</evidence>
<dbReference type="HOGENOM" id="CLU_2997340_0_0_1"/>
<dbReference type="AlphaFoldDB" id="A0A0C9YX44"/>
<accession>A0A0C9YX44</accession>
<proteinExistence type="predicted"/>
<sequence length="57" mass="6679">MTKCHPWPNTVYCALDYEQYTKECVIVSLRVEEPYPRCSEEEEKAKPELGSKERRGA</sequence>
<protein>
    <submittedName>
        <fullName evidence="2">Uncharacterized protein</fullName>
    </submittedName>
</protein>
<organism evidence="2 3">
    <name type="scientific">Pisolithus microcarpus 441</name>
    <dbReference type="NCBI Taxonomy" id="765257"/>
    <lineage>
        <taxon>Eukaryota</taxon>
        <taxon>Fungi</taxon>
        <taxon>Dikarya</taxon>
        <taxon>Basidiomycota</taxon>
        <taxon>Agaricomycotina</taxon>
        <taxon>Agaricomycetes</taxon>
        <taxon>Agaricomycetidae</taxon>
        <taxon>Boletales</taxon>
        <taxon>Sclerodermatineae</taxon>
        <taxon>Pisolithaceae</taxon>
        <taxon>Pisolithus</taxon>
    </lineage>
</organism>
<keyword evidence="3" id="KW-1185">Reference proteome</keyword>
<reference evidence="3" key="2">
    <citation type="submission" date="2015-01" db="EMBL/GenBank/DDBJ databases">
        <title>Evolutionary Origins and Diversification of the Mycorrhizal Mutualists.</title>
        <authorList>
            <consortium name="DOE Joint Genome Institute"/>
            <consortium name="Mycorrhizal Genomics Consortium"/>
            <person name="Kohler A."/>
            <person name="Kuo A."/>
            <person name="Nagy L.G."/>
            <person name="Floudas D."/>
            <person name="Copeland A."/>
            <person name="Barry K.W."/>
            <person name="Cichocki N."/>
            <person name="Veneault-Fourrey C."/>
            <person name="LaButti K."/>
            <person name="Lindquist E.A."/>
            <person name="Lipzen A."/>
            <person name="Lundell T."/>
            <person name="Morin E."/>
            <person name="Murat C."/>
            <person name="Riley R."/>
            <person name="Ohm R."/>
            <person name="Sun H."/>
            <person name="Tunlid A."/>
            <person name="Henrissat B."/>
            <person name="Grigoriev I.V."/>
            <person name="Hibbett D.S."/>
            <person name="Martin F."/>
        </authorList>
    </citation>
    <scope>NUCLEOTIDE SEQUENCE [LARGE SCALE GENOMIC DNA]</scope>
    <source>
        <strain evidence="3">441</strain>
    </source>
</reference>
<reference evidence="2 3" key="1">
    <citation type="submission" date="2014-04" db="EMBL/GenBank/DDBJ databases">
        <authorList>
            <consortium name="DOE Joint Genome Institute"/>
            <person name="Kuo A."/>
            <person name="Kohler A."/>
            <person name="Costa M.D."/>
            <person name="Nagy L.G."/>
            <person name="Floudas D."/>
            <person name="Copeland A."/>
            <person name="Barry K.W."/>
            <person name="Cichocki N."/>
            <person name="Veneault-Fourrey C."/>
            <person name="LaButti K."/>
            <person name="Lindquist E.A."/>
            <person name="Lipzen A."/>
            <person name="Lundell T."/>
            <person name="Morin E."/>
            <person name="Murat C."/>
            <person name="Sun H."/>
            <person name="Tunlid A."/>
            <person name="Henrissat B."/>
            <person name="Grigoriev I.V."/>
            <person name="Hibbett D.S."/>
            <person name="Martin F."/>
            <person name="Nordberg H.P."/>
            <person name="Cantor M.N."/>
            <person name="Hua S.X."/>
        </authorList>
    </citation>
    <scope>NUCLEOTIDE SEQUENCE [LARGE SCALE GENOMIC DNA]</scope>
    <source>
        <strain evidence="2 3">441</strain>
    </source>
</reference>